<comment type="caution">
    <text evidence="4">The sequence shown here is derived from an EMBL/GenBank/DDBJ whole genome shotgun (WGS) entry which is preliminary data.</text>
</comment>
<proteinExistence type="predicted"/>
<protein>
    <submittedName>
        <fullName evidence="4">Nuclear fragile x mental retardation-interacting protein</fullName>
    </submittedName>
</protein>
<evidence type="ECO:0000259" key="3">
    <source>
        <dbReference type="PROSITE" id="PS50071"/>
    </source>
</evidence>
<feature type="compositionally biased region" description="Basic and acidic residues" evidence="2">
    <location>
        <begin position="275"/>
        <end position="306"/>
    </location>
</feature>
<evidence type="ECO:0000256" key="1">
    <source>
        <dbReference type="PROSITE-ProRule" id="PRU00108"/>
    </source>
</evidence>
<feature type="region of interest" description="Disordered" evidence="2">
    <location>
        <begin position="444"/>
        <end position="580"/>
    </location>
</feature>
<keyword evidence="1" id="KW-0238">DNA-binding</keyword>
<evidence type="ECO:0000313" key="4">
    <source>
        <dbReference type="EMBL" id="KAJ6248945.1"/>
    </source>
</evidence>
<accession>A0ABQ8YWF8</accession>
<dbReference type="Gene3D" id="1.10.10.60">
    <property type="entry name" value="Homeodomain-like"/>
    <property type="match status" value="1"/>
</dbReference>
<dbReference type="EMBL" id="JAOAOG010000103">
    <property type="protein sequence ID" value="KAJ6248945.1"/>
    <property type="molecule type" value="Genomic_DNA"/>
</dbReference>
<evidence type="ECO:0000256" key="2">
    <source>
        <dbReference type="SAM" id="MobiDB-lite"/>
    </source>
</evidence>
<reference evidence="4" key="1">
    <citation type="submission" date="2022-08" db="EMBL/GenBank/DDBJ databases">
        <title>Novel sulfate-reducing endosymbionts in the free-living metamonad Anaeramoeba.</title>
        <authorList>
            <person name="Jerlstrom-Hultqvist J."/>
            <person name="Cepicka I."/>
            <person name="Gallot-Lavallee L."/>
            <person name="Salas-Leiva D."/>
            <person name="Curtis B.A."/>
            <person name="Zahonova K."/>
            <person name="Pipaliya S."/>
            <person name="Dacks J."/>
            <person name="Roger A.J."/>
        </authorList>
    </citation>
    <scope>NUCLEOTIDE SEQUENCE</scope>
    <source>
        <strain evidence="4">Schooner1</strain>
    </source>
</reference>
<feature type="domain" description="Homeobox" evidence="3">
    <location>
        <begin position="606"/>
        <end position="672"/>
    </location>
</feature>
<keyword evidence="1" id="KW-0371">Homeobox</keyword>
<dbReference type="SMART" id="SM00389">
    <property type="entry name" value="HOX"/>
    <property type="match status" value="1"/>
</dbReference>
<sequence>MKNGNKDINFTNFQDLNLNSFTNNYKPILDVFEESDEEKKNYSVGWDDDFISLKRVNESTEIENSIDHLDHYYTDSLGFDEEDSEDLPFLSTSSVLDSVRSLGTFPNQKRKQLKDIETDTSMSLEISDLNSPSLTDYEYLNFQRKKEIKKNKKILNKKKNKNRTIIHSDSNSFSLRDSKTEIKSSHISKIGKTNTWFNNNSNSHTKIVPNNFPKRNPNKQLDFNLNNNSKGNNSNTNQKQGVSIVQLQNYFLDFDLDLLKKVIEKGQLSELLSKEKEKQEKEKNEKTEKVEEREKEKRERVIKIEKTNGLGEIPNFTRNRKNNEGKNNKKKKKNKHRNNKHRNKKSQGLMKQKKKVYTEKINFNKFQEELEPSEVLEIYIKDKSDRQKTQLQNFSSSLKVENKPEIIDLKGMSKINSSDNDNGNGNGNYNYNFDTSQSIVLNKSKFSQSINKKKSQKFEKRKRNRPASSSSSPSTSDSEPNNNTNQSSGRLVYYKNKTETGINPNNDNHNHNHNLNHNHNHNNDNSDNYIDSNFHSNYVSPSITNSISRSNLRMRNSTRQPKTKPPKKNKRKKTRKMSSNEIDWQRKTWRFVFGRKKGVKILKKKRKKRQQRLNTPKHAKSIFEKWFLEHLDDPQGPYMDKETRTQLSQITSIPELQVQRWFGQRRRSQRLRWLKGEAPKPNWI</sequence>
<feature type="compositionally biased region" description="Basic residues" evidence="2">
    <location>
        <begin position="511"/>
        <end position="520"/>
    </location>
</feature>
<dbReference type="CDD" id="cd00086">
    <property type="entry name" value="homeodomain"/>
    <property type="match status" value="1"/>
</dbReference>
<evidence type="ECO:0000313" key="5">
    <source>
        <dbReference type="Proteomes" id="UP001150062"/>
    </source>
</evidence>
<comment type="subcellular location">
    <subcellularLocation>
        <location evidence="1">Nucleus</location>
    </subcellularLocation>
</comment>
<dbReference type="InterPro" id="IPR001356">
    <property type="entry name" value="HD"/>
</dbReference>
<dbReference type="InterPro" id="IPR009057">
    <property type="entry name" value="Homeodomain-like_sf"/>
</dbReference>
<gene>
    <name evidence="4" type="ORF">M0813_00103</name>
</gene>
<organism evidence="4 5">
    <name type="scientific">Anaeramoeba flamelloides</name>
    <dbReference type="NCBI Taxonomy" id="1746091"/>
    <lineage>
        <taxon>Eukaryota</taxon>
        <taxon>Metamonada</taxon>
        <taxon>Anaeramoebidae</taxon>
        <taxon>Anaeramoeba</taxon>
    </lineage>
</organism>
<dbReference type="Proteomes" id="UP001150062">
    <property type="component" value="Unassembled WGS sequence"/>
</dbReference>
<keyword evidence="5" id="KW-1185">Reference proteome</keyword>
<feature type="compositionally biased region" description="Low complexity" evidence="2">
    <location>
        <begin position="224"/>
        <end position="237"/>
    </location>
</feature>
<name>A0ABQ8YWF8_9EUKA</name>
<feature type="DNA-binding region" description="Homeobox" evidence="1">
    <location>
        <begin position="608"/>
        <end position="673"/>
    </location>
</feature>
<feature type="compositionally biased region" description="Basic residues" evidence="2">
    <location>
        <begin position="328"/>
        <end position="353"/>
    </location>
</feature>
<feature type="compositionally biased region" description="Low complexity" evidence="2">
    <location>
        <begin position="468"/>
        <end position="485"/>
    </location>
</feature>
<feature type="compositionally biased region" description="Basic residues" evidence="2">
    <location>
        <begin position="561"/>
        <end position="576"/>
    </location>
</feature>
<feature type="region of interest" description="Disordered" evidence="2">
    <location>
        <begin position="208"/>
        <end position="237"/>
    </location>
</feature>
<keyword evidence="1" id="KW-0539">Nucleus</keyword>
<dbReference type="PROSITE" id="PS50071">
    <property type="entry name" value="HOMEOBOX_2"/>
    <property type="match status" value="1"/>
</dbReference>
<feature type="compositionally biased region" description="Polar residues" evidence="2">
    <location>
        <begin position="529"/>
        <end position="557"/>
    </location>
</feature>
<dbReference type="SUPFAM" id="SSF46689">
    <property type="entry name" value="Homeodomain-like"/>
    <property type="match status" value="1"/>
</dbReference>
<feature type="compositionally biased region" description="Basic residues" evidence="2">
    <location>
        <begin position="451"/>
        <end position="465"/>
    </location>
</feature>
<feature type="region of interest" description="Disordered" evidence="2">
    <location>
        <begin position="275"/>
        <end position="353"/>
    </location>
</feature>